<reference evidence="2" key="1">
    <citation type="submission" date="2012-06" db="EMBL/GenBank/DDBJ databases">
        <title>Genome analysis of multiple Granulibacter bethesdensis isolates demonstrates substantial genome diversity.</title>
        <authorList>
            <person name="Greenberg D.E."/>
            <person name="Porcella S.F."/>
            <person name="Zarember K."/>
            <person name="Zelazny A.M."/>
            <person name="Bruno D."/>
            <person name="Martens C."/>
            <person name="Barbian K.D."/>
            <person name="Jaske E."/>
            <person name="Holland S.M."/>
        </authorList>
    </citation>
    <scope>NUCLEOTIDE SEQUENCE [LARGE SCALE GENOMIC DNA]</scope>
    <source>
        <strain evidence="2">CGDNIH3</strain>
    </source>
</reference>
<gene>
    <name evidence="1" type="ORF">GbCGDNIH3_1895</name>
</gene>
<dbReference type="Proteomes" id="UP000019438">
    <property type="component" value="Chromosome"/>
</dbReference>
<accession>A0AAN0REZ0</accession>
<organism evidence="1 2">
    <name type="scientific">Granulibacter bethesdensis</name>
    <dbReference type="NCBI Taxonomy" id="364410"/>
    <lineage>
        <taxon>Bacteria</taxon>
        <taxon>Pseudomonadati</taxon>
        <taxon>Pseudomonadota</taxon>
        <taxon>Alphaproteobacteria</taxon>
        <taxon>Acetobacterales</taxon>
        <taxon>Acetobacteraceae</taxon>
        <taxon>Granulibacter</taxon>
    </lineage>
</organism>
<dbReference type="AlphaFoldDB" id="A0AAN0REZ0"/>
<protein>
    <submittedName>
        <fullName evidence="1">Uncharacterized protein</fullName>
    </submittedName>
</protein>
<dbReference type="KEGG" id="gbc:GbCGDNIH3_1895"/>
<evidence type="ECO:0000313" key="2">
    <source>
        <dbReference type="Proteomes" id="UP000019438"/>
    </source>
</evidence>
<evidence type="ECO:0000313" key="1">
    <source>
        <dbReference type="EMBL" id="AHJ63776.1"/>
    </source>
</evidence>
<proteinExistence type="predicted"/>
<sequence>MSHIFIECNLLSFNTCFIHNHGNPTNRLRNKLYKNSTNKNCEKKFTQSIADIFNRRYKKIMQLTD</sequence>
<name>A0AAN0REZ0_9PROT</name>
<dbReference type="EMBL" id="CP003181">
    <property type="protein sequence ID" value="AHJ63776.1"/>
    <property type="molecule type" value="Genomic_DNA"/>
</dbReference>